<comment type="caution">
    <text evidence="1">The sequence shown here is derived from an EMBL/GenBank/DDBJ whole genome shotgun (WGS) entry which is preliminary data.</text>
</comment>
<evidence type="ECO:0000313" key="2">
    <source>
        <dbReference type="Proteomes" id="UP001056120"/>
    </source>
</evidence>
<evidence type="ECO:0000313" key="1">
    <source>
        <dbReference type="EMBL" id="KAI3810896.1"/>
    </source>
</evidence>
<proteinExistence type="predicted"/>
<keyword evidence="2" id="KW-1185">Reference proteome</keyword>
<sequence length="230" mass="25524">MCASRYISRPQNNKETRVLTLITDQSKRLKLLGPKKLRSSNSSSSSTVSKEEATPSVVTTPITTQATTIPSTVPITTLHTITQPFTYGDFSQGFDFDDIFSSPIHGTGEASTSRDPDPSDARIAYLETQMASLLDTVNKSRSASEAQQVRINSLIDEVTHLRHQWTGTQEQLRSMREQAEMQLKVNESILAHRQSVEARLTLQRDEHQKMVALVEELTKKACCSGGEVEA</sequence>
<protein>
    <submittedName>
        <fullName evidence="1">Uncharacterized protein</fullName>
    </submittedName>
</protein>
<organism evidence="1 2">
    <name type="scientific">Smallanthus sonchifolius</name>
    <dbReference type="NCBI Taxonomy" id="185202"/>
    <lineage>
        <taxon>Eukaryota</taxon>
        <taxon>Viridiplantae</taxon>
        <taxon>Streptophyta</taxon>
        <taxon>Embryophyta</taxon>
        <taxon>Tracheophyta</taxon>
        <taxon>Spermatophyta</taxon>
        <taxon>Magnoliopsida</taxon>
        <taxon>eudicotyledons</taxon>
        <taxon>Gunneridae</taxon>
        <taxon>Pentapetalae</taxon>
        <taxon>asterids</taxon>
        <taxon>campanulids</taxon>
        <taxon>Asterales</taxon>
        <taxon>Asteraceae</taxon>
        <taxon>Asteroideae</taxon>
        <taxon>Heliantheae alliance</taxon>
        <taxon>Millerieae</taxon>
        <taxon>Smallanthus</taxon>
    </lineage>
</organism>
<dbReference type="EMBL" id="CM042024">
    <property type="protein sequence ID" value="KAI3810896.1"/>
    <property type="molecule type" value="Genomic_DNA"/>
</dbReference>
<accession>A0ACB9ITS3</accession>
<reference evidence="2" key="1">
    <citation type="journal article" date="2022" name="Mol. Ecol. Resour.">
        <title>The genomes of chicory, endive, great burdock and yacon provide insights into Asteraceae palaeo-polyploidization history and plant inulin production.</title>
        <authorList>
            <person name="Fan W."/>
            <person name="Wang S."/>
            <person name="Wang H."/>
            <person name="Wang A."/>
            <person name="Jiang F."/>
            <person name="Liu H."/>
            <person name="Zhao H."/>
            <person name="Xu D."/>
            <person name="Zhang Y."/>
        </authorList>
    </citation>
    <scope>NUCLEOTIDE SEQUENCE [LARGE SCALE GENOMIC DNA]</scope>
    <source>
        <strain evidence="2">cv. Yunnan</strain>
    </source>
</reference>
<reference evidence="1 2" key="2">
    <citation type="journal article" date="2022" name="Mol. Ecol. Resour.">
        <title>The genomes of chicory, endive, great burdock and yacon provide insights into Asteraceae paleo-polyploidization history and plant inulin production.</title>
        <authorList>
            <person name="Fan W."/>
            <person name="Wang S."/>
            <person name="Wang H."/>
            <person name="Wang A."/>
            <person name="Jiang F."/>
            <person name="Liu H."/>
            <person name="Zhao H."/>
            <person name="Xu D."/>
            <person name="Zhang Y."/>
        </authorList>
    </citation>
    <scope>NUCLEOTIDE SEQUENCE [LARGE SCALE GENOMIC DNA]</scope>
    <source>
        <strain evidence="2">cv. Yunnan</strain>
        <tissue evidence="1">Leaves</tissue>
    </source>
</reference>
<gene>
    <name evidence="1" type="ORF">L1987_20531</name>
</gene>
<dbReference type="Proteomes" id="UP001056120">
    <property type="component" value="Linkage Group LG07"/>
</dbReference>
<name>A0ACB9ITS3_9ASTR</name>